<sequence length="64" mass="7445">MVDLVMENGAEFLSISFENKKALLFSLHEASRMELPDDWEGVPADELMMQLATIWEIELQQFKK</sequence>
<dbReference type="Pfam" id="PF24713">
    <property type="entry name" value="TOR1L1_C"/>
    <property type="match status" value="1"/>
</dbReference>
<gene>
    <name evidence="2" type="ORF">NYM_LOCUS6163</name>
</gene>
<name>A0A5K0Y3I6_9MAGN</name>
<protein>
    <recommendedName>
        <fullName evidence="1">TORTIFOLIA1/TORL1-2 C-terminal domain-containing protein</fullName>
    </recommendedName>
</protein>
<evidence type="ECO:0000259" key="1">
    <source>
        <dbReference type="Pfam" id="PF24713"/>
    </source>
</evidence>
<accession>A0A5K0Y3I6</accession>
<dbReference type="EMBL" id="LR721776">
    <property type="protein sequence ID" value="VVV71838.1"/>
    <property type="molecule type" value="Genomic_DNA"/>
</dbReference>
<proteinExistence type="predicted"/>
<evidence type="ECO:0000313" key="2">
    <source>
        <dbReference type="EMBL" id="VVV71838.1"/>
    </source>
</evidence>
<reference evidence="2" key="1">
    <citation type="submission" date="2019-09" db="EMBL/GenBank/DDBJ databases">
        <authorList>
            <person name="Zhang L."/>
        </authorList>
    </citation>
    <scope>NUCLEOTIDE SEQUENCE</scope>
</reference>
<dbReference type="InterPro" id="IPR057599">
    <property type="entry name" value="TORTIFOLIA1/TORL1-2_C"/>
</dbReference>
<dbReference type="AlphaFoldDB" id="A0A5K0Y3I6"/>
<feature type="domain" description="TORTIFOLIA1/TORL1-2 C-terminal" evidence="1">
    <location>
        <begin position="1"/>
        <end position="55"/>
    </location>
</feature>
<organism evidence="2">
    <name type="scientific">Nymphaea colorata</name>
    <name type="common">pocket water lily</name>
    <dbReference type="NCBI Taxonomy" id="210225"/>
    <lineage>
        <taxon>Eukaryota</taxon>
        <taxon>Viridiplantae</taxon>
        <taxon>Streptophyta</taxon>
        <taxon>Embryophyta</taxon>
        <taxon>Tracheophyta</taxon>
        <taxon>Spermatophyta</taxon>
        <taxon>Magnoliopsida</taxon>
        <taxon>Nymphaeales</taxon>
        <taxon>Nymphaeaceae</taxon>
        <taxon>Nymphaea</taxon>
    </lineage>
</organism>